<dbReference type="Proteomes" id="UP000598820">
    <property type="component" value="Unassembled WGS sequence"/>
</dbReference>
<accession>A0A927AST4</accession>
<proteinExistence type="predicted"/>
<dbReference type="RefSeq" id="WP_190890963.1">
    <property type="nucleotide sequence ID" value="NZ_JACWZY010000031.1"/>
</dbReference>
<keyword evidence="2" id="KW-1185">Reference proteome</keyword>
<sequence>MGELEPFETALTRVRSGETIRTVVKDNFKNYRGYNKLCTPEQRATITLARVEFLENKKASTLPTPRATPVRFMVETLPERVERVKTYCKERKMTISSFINGLILRELEPPEAKPLPKKKP</sequence>
<gene>
    <name evidence="1" type="ORF">IC229_27470</name>
</gene>
<organism evidence="1 2">
    <name type="scientific">Spirosoma profusum</name>
    <dbReference type="NCBI Taxonomy" id="2771354"/>
    <lineage>
        <taxon>Bacteria</taxon>
        <taxon>Pseudomonadati</taxon>
        <taxon>Bacteroidota</taxon>
        <taxon>Cytophagia</taxon>
        <taxon>Cytophagales</taxon>
        <taxon>Cytophagaceae</taxon>
        <taxon>Spirosoma</taxon>
    </lineage>
</organism>
<evidence type="ECO:0000313" key="1">
    <source>
        <dbReference type="EMBL" id="MBD2704411.1"/>
    </source>
</evidence>
<evidence type="ECO:0000313" key="2">
    <source>
        <dbReference type="Proteomes" id="UP000598820"/>
    </source>
</evidence>
<reference evidence="1" key="1">
    <citation type="submission" date="2020-09" db="EMBL/GenBank/DDBJ databases">
        <authorList>
            <person name="Kim M.K."/>
        </authorList>
    </citation>
    <scope>NUCLEOTIDE SEQUENCE</scope>
    <source>
        <strain evidence="1">BT702</strain>
    </source>
</reference>
<comment type="caution">
    <text evidence="1">The sequence shown here is derived from an EMBL/GenBank/DDBJ whole genome shotgun (WGS) entry which is preliminary data.</text>
</comment>
<dbReference type="EMBL" id="JACWZY010000031">
    <property type="protein sequence ID" value="MBD2704411.1"/>
    <property type="molecule type" value="Genomic_DNA"/>
</dbReference>
<dbReference type="AlphaFoldDB" id="A0A927AST4"/>
<name>A0A927AST4_9BACT</name>
<protein>
    <submittedName>
        <fullName evidence="1">Uncharacterized protein</fullName>
    </submittedName>
</protein>